<feature type="domain" description="DUF6908" evidence="1">
    <location>
        <begin position="26"/>
        <end position="119"/>
    </location>
</feature>
<dbReference type="RefSeq" id="WP_016121277.1">
    <property type="nucleotide sequence ID" value="NZ_KB976684.1"/>
</dbReference>
<protein>
    <recommendedName>
        <fullName evidence="1">DUF6908 domain-containing protein</fullName>
    </recommendedName>
</protein>
<sequence>MEFKQFRKILEQIIVKYSGMTLVEFMKTEEKTVKIEKEGFLTFTIEKCVDTLYIGYYREENGDLISDPIFVFQLKNNFWFPVRLEQYIQDTEIGNFDATSKYYYYPKRFKSVKNFASQCSREWKEYYLAR</sequence>
<accession>R8MEW1</accession>
<evidence type="ECO:0000313" key="2">
    <source>
        <dbReference type="EMBL" id="EOP32293.1"/>
    </source>
</evidence>
<dbReference type="EMBL" id="AHFE01000075">
    <property type="protein sequence ID" value="EOP32293.1"/>
    <property type="molecule type" value="Genomic_DNA"/>
</dbReference>
<evidence type="ECO:0000259" key="1">
    <source>
        <dbReference type="Pfam" id="PF21849"/>
    </source>
</evidence>
<dbReference type="HOGENOM" id="CLU_1933734_0_0_9"/>
<gene>
    <name evidence="2" type="ORF">IK1_05829</name>
</gene>
<comment type="caution">
    <text evidence="2">The sequence shown here is derived from an EMBL/GenBank/DDBJ whole genome shotgun (WGS) entry which is preliminary data.</text>
</comment>
<proteinExistence type="predicted"/>
<dbReference type="Pfam" id="PF21849">
    <property type="entry name" value="DUF6908"/>
    <property type="match status" value="1"/>
</dbReference>
<name>R8MEW1_BACCX</name>
<dbReference type="PATRIC" id="fig|1053236.3.peg.6193"/>
<reference evidence="3" key="1">
    <citation type="submission" date="2012-12" db="EMBL/GenBank/DDBJ databases">
        <title>The genome sequence of Bacillus cereus VD146.</title>
        <authorList>
            <consortium name="The Broad Institute Genome Sequencing Platform"/>
            <consortium name="The Broad Institute Genome Sequencing Center for Infectious Disease"/>
            <person name="Feldgarden M."/>
            <person name="Van der Auwera G.A."/>
            <person name="Mahillon J."/>
            <person name="Duprez V."/>
            <person name="Timmery S."/>
            <person name="Mattelet C."/>
            <person name="Dierick K."/>
            <person name="Sun M."/>
            <person name="Yu Z."/>
            <person name="Zhu L."/>
            <person name="Hu X."/>
            <person name="Shank E.B."/>
            <person name="Swiecicka I."/>
            <person name="Hansen B.M."/>
            <person name="Andrup L."/>
            <person name="Walker B."/>
            <person name="Young S.K."/>
            <person name="Zeng Q."/>
            <person name="Gargeya S."/>
            <person name="Fitzgerald M."/>
            <person name="Haas B."/>
            <person name="Abouelleil A."/>
            <person name="Alvarado L."/>
            <person name="Arachchi H.M."/>
            <person name="Berlin A.M."/>
            <person name="Chapman S.B."/>
            <person name="Dewar J."/>
            <person name="Goldberg J."/>
            <person name="Griggs A."/>
            <person name="Gujja S."/>
            <person name="Hansen M."/>
            <person name="Howarth C."/>
            <person name="Imamovic A."/>
            <person name="Larimer J."/>
            <person name="McCowan C."/>
            <person name="Murphy C."/>
            <person name="Neiman D."/>
            <person name="Pearson M."/>
            <person name="Priest M."/>
            <person name="Roberts A."/>
            <person name="Saif S."/>
            <person name="Shea T."/>
            <person name="Sisk P."/>
            <person name="Sykes S."/>
            <person name="Wortman J."/>
            <person name="Nusbaum C."/>
            <person name="Birren B."/>
        </authorList>
    </citation>
    <scope>NUCLEOTIDE SEQUENCE [LARGE SCALE GENOMIC DNA]</scope>
    <source>
        <strain evidence="3">VD146</strain>
    </source>
</reference>
<dbReference type="Proteomes" id="UP000014020">
    <property type="component" value="Unassembled WGS sequence"/>
</dbReference>
<organism evidence="2 3">
    <name type="scientific">Bacillus cereus (strain VD146)</name>
    <dbReference type="NCBI Taxonomy" id="1053236"/>
    <lineage>
        <taxon>Bacteria</taxon>
        <taxon>Bacillati</taxon>
        <taxon>Bacillota</taxon>
        <taxon>Bacilli</taxon>
        <taxon>Bacillales</taxon>
        <taxon>Bacillaceae</taxon>
        <taxon>Bacillus</taxon>
        <taxon>Bacillus cereus group</taxon>
    </lineage>
</organism>
<evidence type="ECO:0000313" key="3">
    <source>
        <dbReference type="Proteomes" id="UP000014020"/>
    </source>
</evidence>
<dbReference type="AlphaFoldDB" id="R8MEW1"/>
<dbReference type="InterPro" id="IPR054203">
    <property type="entry name" value="DUF6908"/>
</dbReference>